<sequence length="85" mass="9610">MPIRVSYHSSLGGFDFLGLRHSPTGAVEIVYDDGVKRRLVWRVQSKVRESLIDEALRRAVNQPRVVSAMYSELKRRSIAIEAVAV</sequence>
<organism evidence="1 2">
    <name type="scientific">Albidovulum litorale</name>
    <dbReference type="NCBI Taxonomy" id="2984134"/>
    <lineage>
        <taxon>Bacteria</taxon>
        <taxon>Pseudomonadati</taxon>
        <taxon>Pseudomonadota</taxon>
        <taxon>Alphaproteobacteria</taxon>
        <taxon>Rhodobacterales</taxon>
        <taxon>Paracoccaceae</taxon>
        <taxon>Albidovulum</taxon>
    </lineage>
</organism>
<comment type="caution">
    <text evidence="1">The sequence shown here is derived from an EMBL/GenBank/DDBJ whole genome shotgun (WGS) entry which is preliminary data.</text>
</comment>
<gene>
    <name evidence="1" type="ORF">OEZ71_02345</name>
</gene>
<name>A0ABT2ZJ24_9RHOB</name>
<proteinExistence type="predicted"/>
<evidence type="ECO:0000313" key="2">
    <source>
        <dbReference type="Proteomes" id="UP001652564"/>
    </source>
</evidence>
<dbReference type="RefSeq" id="WP_263738317.1">
    <property type="nucleotide sequence ID" value="NZ_JAOWKZ010000001.1"/>
</dbReference>
<dbReference type="EMBL" id="JAOWKZ010000001">
    <property type="protein sequence ID" value="MCV2871130.1"/>
    <property type="molecule type" value="Genomic_DNA"/>
</dbReference>
<evidence type="ECO:0000313" key="1">
    <source>
        <dbReference type="EMBL" id="MCV2871130.1"/>
    </source>
</evidence>
<reference evidence="1 2" key="1">
    <citation type="submission" date="2022-10" db="EMBL/GenBank/DDBJ databases">
        <title>Defluviimonas sp. nov., isolated from ocean surface sediments.</title>
        <authorList>
            <person name="He W."/>
            <person name="Wang L."/>
            <person name="Zhang D.-F."/>
        </authorList>
    </citation>
    <scope>NUCLEOTIDE SEQUENCE [LARGE SCALE GENOMIC DNA]</scope>
    <source>
        <strain evidence="1 2">WL0050</strain>
    </source>
</reference>
<protein>
    <recommendedName>
        <fullName evidence="3">KTSC domain-containing protein</fullName>
    </recommendedName>
</protein>
<accession>A0ABT2ZJ24</accession>
<evidence type="ECO:0008006" key="3">
    <source>
        <dbReference type="Google" id="ProtNLM"/>
    </source>
</evidence>
<dbReference type="Proteomes" id="UP001652564">
    <property type="component" value="Unassembled WGS sequence"/>
</dbReference>
<keyword evidence="2" id="KW-1185">Reference proteome</keyword>